<keyword evidence="2" id="KW-1185">Reference proteome</keyword>
<gene>
    <name evidence="1" type="ORF">ML536_12145</name>
</gene>
<dbReference type="Proteomes" id="UP001156140">
    <property type="component" value="Unassembled WGS sequence"/>
</dbReference>
<comment type="caution">
    <text evidence="1">The sequence shown here is derived from an EMBL/GenBank/DDBJ whole genome shotgun (WGS) entry which is preliminary data.</text>
</comment>
<dbReference type="AlphaFoldDB" id="A0AA41QMF8"/>
<dbReference type="RefSeq" id="WP_281736018.1">
    <property type="nucleotide sequence ID" value="NZ_JAKETQ010000001.1"/>
</dbReference>
<dbReference type="EMBL" id="JALAZD010000001">
    <property type="protein sequence ID" value="MCI0127575.1"/>
    <property type="molecule type" value="Genomic_DNA"/>
</dbReference>
<name>A0AA41QMF8_9HYPH</name>
<evidence type="ECO:0000313" key="2">
    <source>
        <dbReference type="Proteomes" id="UP001156140"/>
    </source>
</evidence>
<organism evidence="1 2">
    <name type="scientific">Paradevosia shaoguanensis</name>
    <dbReference type="NCBI Taxonomy" id="1335043"/>
    <lineage>
        <taxon>Bacteria</taxon>
        <taxon>Pseudomonadati</taxon>
        <taxon>Pseudomonadota</taxon>
        <taxon>Alphaproteobacteria</taxon>
        <taxon>Hyphomicrobiales</taxon>
        <taxon>Devosiaceae</taxon>
        <taxon>Paradevosia</taxon>
    </lineage>
</organism>
<evidence type="ECO:0000313" key="1">
    <source>
        <dbReference type="EMBL" id="MCI0127575.1"/>
    </source>
</evidence>
<proteinExistence type="predicted"/>
<reference evidence="1" key="1">
    <citation type="submission" date="2022-03" db="EMBL/GenBank/DDBJ databases">
        <title>The complete genome sequence of a Methyloterrigena soli.</title>
        <authorList>
            <person name="Zi Z."/>
        </authorList>
    </citation>
    <scope>NUCLEOTIDE SEQUENCE</scope>
    <source>
        <strain evidence="1">M48</strain>
    </source>
</reference>
<protein>
    <submittedName>
        <fullName evidence="1">Uncharacterized protein</fullName>
    </submittedName>
</protein>
<accession>A0AA41QMF8</accession>
<sequence>MTAKSVLAIGIDPAFADLSAHPELSVDLVRAYIDQQIGRIRELGYEADSCLIDSGETAEAVVEEALRSHSYDCIVIGAGLREPPEFHLLFEKIVNLIHRSAPTSKIAFNTTPADTAEAAQRWMV</sequence>